<reference evidence="2 3" key="1">
    <citation type="submission" date="2020-03" db="EMBL/GenBank/DDBJ databases">
        <title>Whole genome shotgun sequence of Phytohabitans suffuscus NBRC 105367.</title>
        <authorList>
            <person name="Komaki H."/>
            <person name="Tamura T."/>
        </authorList>
    </citation>
    <scope>NUCLEOTIDE SEQUENCE [LARGE SCALE GENOMIC DNA]</scope>
    <source>
        <strain evidence="2 3">NBRC 105367</strain>
    </source>
</reference>
<dbReference type="Proteomes" id="UP000503011">
    <property type="component" value="Chromosome"/>
</dbReference>
<protein>
    <submittedName>
        <fullName evidence="2">Uncharacterized protein</fullName>
    </submittedName>
</protein>
<evidence type="ECO:0000313" key="2">
    <source>
        <dbReference type="EMBL" id="BCB88855.1"/>
    </source>
</evidence>
<name>A0A6F8YRP4_9ACTN</name>
<keyword evidence="1" id="KW-0472">Membrane</keyword>
<feature type="transmembrane region" description="Helical" evidence="1">
    <location>
        <begin position="101"/>
        <end position="121"/>
    </location>
</feature>
<keyword evidence="1" id="KW-1133">Transmembrane helix</keyword>
<feature type="transmembrane region" description="Helical" evidence="1">
    <location>
        <begin position="31"/>
        <end position="59"/>
    </location>
</feature>
<organism evidence="2 3">
    <name type="scientific">Phytohabitans suffuscus</name>
    <dbReference type="NCBI Taxonomy" id="624315"/>
    <lineage>
        <taxon>Bacteria</taxon>
        <taxon>Bacillati</taxon>
        <taxon>Actinomycetota</taxon>
        <taxon>Actinomycetes</taxon>
        <taxon>Micromonosporales</taxon>
        <taxon>Micromonosporaceae</taxon>
    </lineage>
</organism>
<sequence>MVAVAAAVAVTARLNVGAAAAVASLRAAVQLAAVSAVIVVVLRSWGLTAAFVAVMLVIASVTSARRIGGRAVLACVAVTAGAMPVLALLMVSGAVPLKPIAVVPIAGIFVGGAMTATTLAGRRTMDILRTRRRDRGGDGGWVHRP</sequence>
<gene>
    <name evidence="2" type="ORF">Psuf_061680</name>
</gene>
<dbReference type="AlphaFoldDB" id="A0A6F8YRP4"/>
<dbReference type="Pfam" id="PF03649">
    <property type="entry name" value="UPF0014"/>
    <property type="match status" value="1"/>
</dbReference>
<dbReference type="KEGG" id="psuu:Psuf_061680"/>
<reference evidence="2 3" key="2">
    <citation type="submission" date="2020-03" db="EMBL/GenBank/DDBJ databases">
        <authorList>
            <person name="Ichikawa N."/>
            <person name="Kimura A."/>
            <person name="Kitahashi Y."/>
            <person name="Uohara A."/>
        </authorList>
    </citation>
    <scope>NUCLEOTIDE SEQUENCE [LARGE SCALE GENOMIC DNA]</scope>
    <source>
        <strain evidence="2 3">NBRC 105367</strain>
    </source>
</reference>
<dbReference type="InterPro" id="IPR005226">
    <property type="entry name" value="UPF0014_fam"/>
</dbReference>
<keyword evidence="3" id="KW-1185">Reference proteome</keyword>
<accession>A0A6F8YRP4</accession>
<evidence type="ECO:0000256" key="1">
    <source>
        <dbReference type="SAM" id="Phobius"/>
    </source>
</evidence>
<evidence type="ECO:0000313" key="3">
    <source>
        <dbReference type="Proteomes" id="UP000503011"/>
    </source>
</evidence>
<proteinExistence type="predicted"/>
<keyword evidence="1" id="KW-0812">Transmembrane</keyword>
<feature type="transmembrane region" description="Helical" evidence="1">
    <location>
        <begin position="71"/>
        <end position="95"/>
    </location>
</feature>
<dbReference type="EMBL" id="AP022871">
    <property type="protein sequence ID" value="BCB88855.1"/>
    <property type="molecule type" value="Genomic_DNA"/>
</dbReference>